<reference evidence="1" key="2">
    <citation type="submission" date="2015-06" db="EMBL/GenBank/DDBJ databases">
        <title>Environmentally co-occuring mercury resistance plasmids are genetically and phenotypically diverse and confer variable context-dependent fitness effects.</title>
        <authorList>
            <person name="Hall J.P.J."/>
            <person name="Harrison E."/>
            <person name="Lilley A.K."/>
            <person name="Paterson S."/>
            <person name="Spiers A.J."/>
            <person name="Brockhurst M.A."/>
        </authorList>
    </citation>
    <scope>NUCLEOTIDE SEQUENCE [LARGE SCALE GENOMIC DNA]</scope>
    <source>
        <strain evidence="1">SBW25</strain>
        <plasmid evidence="1">pQBR55</plasmid>
    </source>
</reference>
<dbReference type="EMBL" id="LN713927">
    <property type="protein sequence ID" value="CEK42486.1"/>
    <property type="molecule type" value="Genomic_DNA"/>
</dbReference>
<proteinExistence type="predicted"/>
<keyword evidence="1" id="KW-0614">Plasmid</keyword>
<organism evidence="1">
    <name type="scientific">Pseudomonas fluorescens (strain SBW25)</name>
    <dbReference type="NCBI Taxonomy" id="216595"/>
    <lineage>
        <taxon>Bacteria</taxon>
        <taxon>Pseudomonadati</taxon>
        <taxon>Pseudomonadota</taxon>
        <taxon>Gammaproteobacteria</taxon>
        <taxon>Pseudomonadales</taxon>
        <taxon>Pseudomonadaceae</taxon>
        <taxon>Pseudomonas</taxon>
    </lineage>
</organism>
<dbReference type="AlphaFoldDB" id="A0A0G4E5I3"/>
<gene>
    <name evidence="1" type="ORF">PQBR55_0107</name>
</gene>
<name>A0A0G4E5I3_PSEFS</name>
<sequence length="71" mass="8026">MSSIFVVSPISKGSCCFGHVEQRFEWSTERSSTGNFLFVRTVILGMYETASLQFSARIIGTVIWKCSRIEL</sequence>
<protein>
    <submittedName>
        <fullName evidence="1">Uncharacterized protein</fullName>
    </submittedName>
</protein>
<accession>A0A0G4E5I3</accession>
<reference evidence="1" key="1">
    <citation type="submission" date="2014-12" db="EMBL/GenBank/DDBJ databases">
        <authorList>
            <person name="Hall J."/>
        </authorList>
    </citation>
    <scope>NUCLEOTIDE SEQUENCE [LARGE SCALE GENOMIC DNA]</scope>
    <source>
        <strain evidence="1">SBW25</strain>
        <plasmid evidence="1">pQBR55</plasmid>
    </source>
</reference>
<geneLocation type="plasmid" evidence="1">
    <name>pQBR55</name>
</geneLocation>
<evidence type="ECO:0000313" key="1">
    <source>
        <dbReference type="EMBL" id="CEK42486.1"/>
    </source>
</evidence>